<accession>A0ABT1M446</accession>
<dbReference type="InterPro" id="IPR036625">
    <property type="entry name" value="E3-bd_dom_sf"/>
</dbReference>
<evidence type="ECO:0000259" key="3">
    <source>
        <dbReference type="Pfam" id="PF11774"/>
    </source>
</evidence>
<keyword evidence="1" id="KW-0238">DNA-binding</keyword>
<feature type="domain" description="Lsr2 dimerization" evidence="3">
    <location>
        <begin position="1"/>
        <end position="60"/>
    </location>
</feature>
<evidence type="ECO:0000313" key="5">
    <source>
        <dbReference type="EMBL" id="MCP9273375.1"/>
    </source>
</evidence>
<dbReference type="EMBL" id="JANDBD010000005">
    <property type="protein sequence ID" value="MCP9273375.1"/>
    <property type="molecule type" value="Genomic_DNA"/>
</dbReference>
<feature type="domain" description="Lsr2 DNA-binding" evidence="4">
    <location>
        <begin position="84"/>
        <end position="119"/>
    </location>
</feature>
<keyword evidence="6" id="KW-1185">Reference proteome</keyword>
<dbReference type="Pfam" id="PF23359">
    <property type="entry name" value="Lsr2_DNA-bd"/>
    <property type="match status" value="1"/>
</dbReference>
<dbReference type="Proteomes" id="UP001651690">
    <property type="component" value="Unassembled WGS sequence"/>
</dbReference>
<dbReference type="RefSeq" id="WP_255060666.1">
    <property type="nucleotide sequence ID" value="NZ_JANDBD010000005.1"/>
</dbReference>
<evidence type="ECO:0000259" key="4">
    <source>
        <dbReference type="Pfam" id="PF23359"/>
    </source>
</evidence>
<organism evidence="5 6">
    <name type="scientific">Mycolicibacterium arenosum</name>
    <dbReference type="NCBI Taxonomy" id="2952157"/>
    <lineage>
        <taxon>Bacteria</taxon>
        <taxon>Bacillati</taxon>
        <taxon>Actinomycetota</taxon>
        <taxon>Actinomycetes</taxon>
        <taxon>Mycobacteriales</taxon>
        <taxon>Mycobacteriaceae</taxon>
        <taxon>Mycolicibacterium</taxon>
    </lineage>
</organism>
<name>A0ABT1M446_9MYCO</name>
<dbReference type="InterPro" id="IPR055370">
    <property type="entry name" value="Lsr2_DNA-bd"/>
</dbReference>
<evidence type="ECO:0000313" key="6">
    <source>
        <dbReference type="Proteomes" id="UP001651690"/>
    </source>
</evidence>
<dbReference type="Pfam" id="PF11774">
    <property type="entry name" value="Lsr2"/>
    <property type="match status" value="1"/>
</dbReference>
<dbReference type="InterPro" id="IPR024412">
    <property type="entry name" value="Lsr2_dim_dom"/>
</dbReference>
<gene>
    <name evidence="5" type="ORF">NM203_14380</name>
</gene>
<evidence type="ECO:0000256" key="2">
    <source>
        <dbReference type="SAM" id="MobiDB-lite"/>
    </source>
</evidence>
<proteinExistence type="predicted"/>
<protein>
    <submittedName>
        <fullName evidence="5">Lsr2 family protein</fullName>
    </submittedName>
</protein>
<dbReference type="Gene3D" id="3.30.60.230">
    <property type="entry name" value="Lsr2, dimerization domain"/>
    <property type="match status" value="1"/>
</dbReference>
<evidence type="ECO:0000256" key="1">
    <source>
        <dbReference type="ARBA" id="ARBA00023125"/>
    </source>
</evidence>
<feature type="region of interest" description="Disordered" evidence="2">
    <location>
        <begin position="60"/>
        <end position="87"/>
    </location>
</feature>
<dbReference type="Gene3D" id="4.10.320.10">
    <property type="entry name" value="E3-binding domain"/>
    <property type="match status" value="1"/>
</dbReference>
<sequence length="120" mass="13024">MAERIVRQLIDDIDGSDITEGGEQLEFSVRGVTYRLDLSSANAAKFDKVLKPYIDAAEKVSGADSPRTGAPRRARKSARGSSGSSEQLAAIRAWARKKGYEVSDRGRIKADIVEAFNAAH</sequence>
<comment type="caution">
    <text evidence="5">The sequence shown here is derived from an EMBL/GenBank/DDBJ whole genome shotgun (WGS) entry which is preliminary data.</text>
</comment>
<reference evidence="5 6" key="1">
    <citation type="submission" date="2022-06" db="EMBL/GenBank/DDBJ databases">
        <title>Mycolicibacterium sp. CAU 1645 isolated from seawater.</title>
        <authorList>
            <person name="Kim W."/>
        </authorList>
    </citation>
    <scope>NUCLEOTIDE SEQUENCE [LARGE SCALE GENOMIC DNA]</scope>
    <source>
        <strain evidence="5 6">CAU 1645</strain>
    </source>
</reference>
<dbReference type="InterPro" id="IPR042261">
    <property type="entry name" value="Lsr2-like_dimerization"/>
</dbReference>